<comment type="caution">
    <text evidence="8">The sequence shown here is derived from an EMBL/GenBank/DDBJ whole genome shotgun (WGS) entry which is preliminary data.</text>
</comment>
<evidence type="ECO:0000313" key="9">
    <source>
        <dbReference type="Proteomes" id="UP000182379"/>
    </source>
</evidence>
<evidence type="ECO:0000259" key="7">
    <source>
        <dbReference type="SMART" id="SM00079"/>
    </source>
</evidence>
<dbReference type="CDD" id="cd13624">
    <property type="entry name" value="PBP2_Arg_Lys_His"/>
    <property type="match status" value="1"/>
</dbReference>
<dbReference type="InterPro" id="IPR001638">
    <property type="entry name" value="Solute-binding_3/MltF_N"/>
</dbReference>
<dbReference type="PANTHER" id="PTHR35936">
    <property type="entry name" value="MEMBRANE-BOUND LYTIC MUREIN TRANSGLYCOSYLASE F"/>
    <property type="match status" value="1"/>
</dbReference>
<dbReference type="PROSITE" id="PS51257">
    <property type="entry name" value="PROKAR_LIPOPROTEIN"/>
    <property type="match status" value="1"/>
</dbReference>
<sequence length="259" mass="27865">MKKISAVMCVLAALMLAVAGCGSDTKQAAKEQKVIKVGTEPTFAPFEFQEKGSKEFTGFDMDLARAIGKKLGKKVEIQNMGFDALIPALNSGNIDVAAAGMSITDERKKAVTFSDPYYTSGLVVVVTKDNDGVKSIKDLEGKKIAVQIGTTGADKAGKVPGAKVTSFNTNAEVFLELENKGVDAVIIDKPVAQYYLIKEGKDKDKIVGDTMDAESYGFAFKKDSKLAADFNKALAELKKDGEYDKIYTKWFGKDAKAAK</sequence>
<dbReference type="SUPFAM" id="SSF53850">
    <property type="entry name" value="Periplasmic binding protein-like II"/>
    <property type="match status" value="1"/>
</dbReference>
<evidence type="ECO:0000256" key="5">
    <source>
        <dbReference type="SAM" id="SignalP"/>
    </source>
</evidence>
<dbReference type="Pfam" id="PF00497">
    <property type="entry name" value="SBP_bac_3"/>
    <property type="match status" value="1"/>
</dbReference>
<evidence type="ECO:0000256" key="4">
    <source>
        <dbReference type="RuleBase" id="RU003744"/>
    </source>
</evidence>
<reference evidence="8 9" key="1">
    <citation type="submission" date="2016-10" db="EMBL/GenBank/DDBJ databases">
        <authorList>
            <person name="Varghese N."/>
            <person name="Submissions S."/>
        </authorList>
    </citation>
    <scope>NUCLEOTIDE SEQUENCE [LARGE SCALE GENOMIC DNA]</scope>
    <source>
        <strain evidence="8 9">WCC6</strain>
    </source>
</reference>
<dbReference type="OMA" id="DTPFENF"/>
<evidence type="ECO:0000259" key="6">
    <source>
        <dbReference type="SMART" id="SM00062"/>
    </source>
</evidence>
<dbReference type="SMART" id="SM00062">
    <property type="entry name" value="PBPb"/>
    <property type="match status" value="1"/>
</dbReference>
<dbReference type="RefSeq" id="WP_012938033.1">
    <property type="nucleotide sequence ID" value="NZ_CAMEFB010000011.1"/>
</dbReference>
<dbReference type="GO" id="GO:0016020">
    <property type="term" value="C:membrane"/>
    <property type="evidence" value="ECO:0007669"/>
    <property type="project" value="InterPro"/>
</dbReference>
<feature type="chain" id="PRO_5039714089" evidence="5">
    <location>
        <begin position="20"/>
        <end position="259"/>
    </location>
</feature>
<dbReference type="EMBL" id="FNOP01000003">
    <property type="protein sequence ID" value="SDW62167.1"/>
    <property type="molecule type" value="Genomic_DNA"/>
</dbReference>
<comment type="similarity">
    <text evidence="2 4">Belongs to the bacterial solute-binding protein 3 family.</text>
</comment>
<feature type="domain" description="Solute-binding protein family 3/N-terminal" evidence="6">
    <location>
        <begin position="34"/>
        <end position="254"/>
    </location>
</feature>
<dbReference type="PROSITE" id="PS01039">
    <property type="entry name" value="SBP_BACTERIAL_3"/>
    <property type="match status" value="1"/>
</dbReference>
<organism evidence="8 9">
    <name type="scientific">Acidaminococcus fermentans</name>
    <dbReference type="NCBI Taxonomy" id="905"/>
    <lineage>
        <taxon>Bacteria</taxon>
        <taxon>Bacillati</taxon>
        <taxon>Bacillota</taxon>
        <taxon>Negativicutes</taxon>
        <taxon>Acidaminococcales</taxon>
        <taxon>Acidaminococcaceae</taxon>
        <taxon>Acidaminococcus</taxon>
    </lineage>
</organism>
<comment type="subcellular location">
    <subcellularLocation>
        <location evidence="1">Cell envelope</location>
    </subcellularLocation>
</comment>
<dbReference type="GO" id="GO:0015276">
    <property type="term" value="F:ligand-gated monoatomic ion channel activity"/>
    <property type="evidence" value="ECO:0007669"/>
    <property type="project" value="InterPro"/>
</dbReference>
<accession>A0A1H2V1K4</accession>
<proteinExistence type="inferred from homology"/>
<dbReference type="GeneID" id="78334404"/>
<feature type="domain" description="Ionotropic glutamate receptor C-terminal" evidence="7">
    <location>
        <begin position="34"/>
        <end position="253"/>
    </location>
</feature>
<dbReference type="Proteomes" id="UP000182379">
    <property type="component" value="Unassembled WGS sequence"/>
</dbReference>
<dbReference type="AlphaFoldDB" id="A0A1H2V1K4"/>
<gene>
    <name evidence="8" type="ORF">SAMN05216495_103114</name>
</gene>
<dbReference type="SMART" id="SM00079">
    <property type="entry name" value="PBPe"/>
    <property type="match status" value="1"/>
</dbReference>
<evidence type="ECO:0000256" key="2">
    <source>
        <dbReference type="ARBA" id="ARBA00010333"/>
    </source>
</evidence>
<name>A0A1H2V1K4_ACIFE</name>
<dbReference type="PANTHER" id="PTHR35936:SF17">
    <property type="entry name" value="ARGININE-BINDING EXTRACELLULAR PROTEIN ARTP"/>
    <property type="match status" value="1"/>
</dbReference>
<dbReference type="InterPro" id="IPR001320">
    <property type="entry name" value="Iontro_rcpt_C"/>
</dbReference>
<dbReference type="Gene3D" id="3.40.190.10">
    <property type="entry name" value="Periplasmic binding protein-like II"/>
    <property type="match status" value="2"/>
</dbReference>
<dbReference type="InterPro" id="IPR018313">
    <property type="entry name" value="SBP_3_CS"/>
</dbReference>
<protein>
    <submittedName>
        <fullName evidence="8">Polar amino acid transport system substrate-binding protein</fullName>
    </submittedName>
</protein>
<evidence type="ECO:0000313" key="8">
    <source>
        <dbReference type="EMBL" id="SDW62167.1"/>
    </source>
</evidence>
<evidence type="ECO:0000256" key="3">
    <source>
        <dbReference type="ARBA" id="ARBA00022729"/>
    </source>
</evidence>
<evidence type="ECO:0000256" key="1">
    <source>
        <dbReference type="ARBA" id="ARBA00004196"/>
    </source>
</evidence>
<feature type="signal peptide" evidence="5">
    <location>
        <begin position="1"/>
        <end position="19"/>
    </location>
</feature>
<keyword evidence="3 5" id="KW-0732">Signal</keyword>
<dbReference type="GO" id="GO:0030313">
    <property type="term" value="C:cell envelope"/>
    <property type="evidence" value="ECO:0007669"/>
    <property type="project" value="UniProtKB-SubCell"/>
</dbReference>